<dbReference type="EMBL" id="VMHE01000017">
    <property type="protein sequence ID" value="TSJ63398.1"/>
    <property type="molecule type" value="Genomic_DNA"/>
</dbReference>
<sequence>MKWGSVKTLFIIAFLILNFFLAQQLLEKIDETNLETLSQTTFEDGLAAEDITIGELPESGMKASYVSAERYLLSEDDKETLEESLANQNIAIINNQTIVSEFIKPVPVGLDDESTTVMETLSEYVIYDDIYELWKYDEEKNVLLFFQKQNDRTVLFNKAGVLYVKLNEEQEAVSYYQTLLNEVRVQGDPQTVVDPMNAIESVFNSNEVLRPEDHISDMKLAYHSLLALKGEEQEEQVFTPTWMIEINDGERYAFVNAMEGQTIPTDENMYMQEIESTLEQQLETHIRSDEEE</sequence>
<reference evidence="2 3" key="1">
    <citation type="submission" date="2019-07" db="EMBL/GenBank/DDBJ databases">
        <title>Allobacillus sp. nov. SKP isolated from shrimp paste of Euphausiacea.</title>
        <authorList>
            <person name="Kanchanasin P."/>
            <person name="Tanasupawat S."/>
            <person name="Shi W."/>
            <person name="Wu L."/>
            <person name="Ma J."/>
        </authorList>
    </citation>
    <scope>NUCLEOTIDE SEQUENCE [LARGE SCALE GENOMIC DNA]</scope>
    <source>
        <strain evidence="2 3">SKP4-8</strain>
    </source>
</reference>
<evidence type="ECO:0000313" key="2">
    <source>
        <dbReference type="EMBL" id="TSJ63398.1"/>
    </source>
</evidence>
<evidence type="ECO:0000313" key="3">
    <source>
        <dbReference type="Proteomes" id="UP000316425"/>
    </source>
</evidence>
<proteinExistence type="predicted"/>
<organism evidence="2 3">
    <name type="scientific">Allobacillus salarius</name>
    <dbReference type="NCBI Taxonomy" id="1955272"/>
    <lineage>
        <taxon>Bacteria</taxon>
        <taxon>Bacillati</taxon>
        <taxon>Bacillota</taxon>
        <taxon>Bacilli</taxon>
        <taxon>Bacillales</taxon>
        <taxon>Bacillaceae</taxon>
        <taxon>Allobacillus</taxon>
    </lineage>
</organism>
<name>A0A556PG91_9BACI</name>
<dbReference type="AlphaFoldDB" id="A0A556PG91"/>
<dbReference type="Pfam" id="PF09648">
    <property type="entry name" value="YycI"/>
    <property type="match status" value="1"/>
</dbReference>
<comment type="caution">
    <text evidence="2">The sequence shown here is derived from an EMBL/GenBank/DDBJ whole genome shotgun (WGS) entry which is preliminary data.</text>
</comment>
<evidence type="ECO:0000259" key="1">
    <source>
        <dbReference type="Pfam" id="PF09648"/>
    </source>
</evidence>
<keyword evidence="3" id="KW-1185">Reference proteome</keyword>
<accession>A0A556PG91</accession>
<dbReference type="Gene3D" id="2.40.128.690">
    <property type="entry name" value="YycH protein, domain 3-like"/>
    <property type="match status" value="1"/>
</dbReference>
<gene>
    <name evidence="2" type="ORF">FPQ13_09345</name>
</gene>
<dbReference type="InterPro" id="IPR018604">
    <property type="entry name" value="YycI-like"/>
</dbReference>
<dbReference type="Proteomes" id="UP000316425">
    <property type="component" value="Unassembled WGS sequence"/>
</dbReference>
<dbReference type="GO" id="GO:0016020">
    <property type="term" value="C:membrane"/>
    <property type="evidence" value="ECO:0007669"/>
    <property type="project" value="InterPro"/>
</dbReference>
<feature type="domain" description="Regulatory protein YycH-like" evidence="1">
    <location>
        <begin position="36"/>
        <end position="258"/>
    </location>
</feature>
<dbReference type="OrthoDB" id="2388036at2"/>
<dbReference type="RefSeq" id="WP_144089078.1">
    <property type="nucleotide sequence ID" value="NZ_VMHE01000017.1"/>
</dbReference>
<protein>
    <recommendedName>
        <fullName evidence="1">Regulatory protein YycH-like domain-containing protein</fullName>
    </recommendedName>
</protein>